<evidence type="ECO:0000259" key="12">
    <source>
        <dbReference type="Pfam" id="PF00999"/>
    </source>
</evidence>
<keyword evidence="14" id="KW-1185">Reference proteome</keyword>
<dbReference type="GO" id="GO:0015386">
    <property type="term" value="F:potassium:proton antiporter activity"/>
    <property type="evidence" value="ECO:0007669"/>
    <property type="project" value="TreeGrafter"/>
</dbReference>
<name>Q5H541_XANOR</name>
<feature type="transmembrane region" description="Helical" evidence="11">
    <location>
        <begin position="233"/>
        <end position="254"/>
    </location>
</feature>
<protein>
    <submittedName>
        <fullName evidence="13">Na+:H+ antiporter</fullName>
    </submittedName>
</protein>
<keyword evidence="11" id="KW-0997">Cell inner membrane</keyword>
<feature type="transmembrane region" description="Helical" evidence="11">
    <location>
        <begin position="408"/>
        <end position="432"/>
    </location>
</feature>
<feature type="domain" description="Cation/H+ exchanger transmembrane" evidence="12">
    <location>
        <begin position="64"/>
        <end position="469"/>
    </location>
</feature>
<dbReference type="GO" id="GO:0051453">
    <property type="term" value="P:regulation of intracellular pH"/>
    <property type="evidence" value="ECO:0007669"/>
    <property type="project" value="TreeGrafter"/>
</dbReference>
<evidence type="ECO:0000256" key="7">
    <source>
        <dbReference type="ARBA" id="ARBA00023053"/>
    </source>
</evidence>
<feature type="transmembrane region" description="Helical" evidence="11">
    <location>
        <begin position="362"/>
        <end position="387"/>
    </location>
</feature>
<evidence type="ECO:0000256" key="4">
    <source>
        <dbReference type="ARBA" id="ARBA00022475"/>
    </source>
</evidence>
<dbReference type="NCBIfam" id="TIGR00831">
    <property type="entry name" value="a_cpa1"/>
    <property type="match status" value="1"/>
</dbReference>
<evidence type="ECO:0000256" key="8">
    <source>
        <dbReference type="ARBA" id="ARBA00023065"/>
    </source>
</evidence>
<evidence type="ECO:0000256" key="6">
    <source>
        <dbReference type="ARBA" id="ARBA00022989"/>
    </source>
</evidence>
<proteinExistence type="inferred from homology"/>
<comment type="similarity">
    <text evidence="11">Belongs to the monovalent cation:proton antiporter 1 (CPA1) transporter (TC 2.A.36) family.</text>
</comment>
<evidence type="ECO:0000313" key="13">
    <source>
        <dbReference type="EMBL" id="AAW73929.1"/>
    </source>
</evidence>
<dbReference type="Pfam" id="PF00999">
    <property type="entry name" value="Na_H_Exchanger"/>
    <property type="match status" value="1"/>
</dbReference>
<keyword evidence="8 11" id="KW-0406">Ion transport</keyword>
<feature type="transmembrane region" description="Helical" evidence="11">
    <location>
        <begin position="78"/>
        <end position="99"/>
    </location>
</feature>
<dbReference type="STRING" id="291331.XOO0675"/>
<dbReference type="GO" id="GO:0098719">
    <property type="term" value="P:sodium ion import across plasma membrane"/>
    <property type="evidence" value="ECO:0007669"/>
    <property type="project" value="TreeGrafter"/>
</dbReference>
<accession>Q5H541</accession>
<dbReference type="GO" id="GO:0005886">
    <property type="term" value="C:plasma membrane"/>
    <property type="evidence" value="ECO:0007669"/>
    <property type="project" value="UniProtKB-SubCell"/>
</dbReference>
<evidence type="ECO:0000256" key="10">
    <source>
        <dbReference type="ARBA" id="ARBA00023201"/>
    </source>
</evidence>
<dbReference type="GO" id="GO:0015385">
    <property type="term" value="F:sodium:proton antiporter activity"/>
    <property type="evidence" value="ECO:0007669"/>
    <property type="project" value="InterPro"/>
</dbReference>
<dbReference type="EMBL" id="AE013598">
    <property type="protein sequence ID" value="AAW73929.1"/>
    <property type="molecule type" value="Genomic_DNA"/>
</dbReference>
<gene>
    <name evidence="13" type="primary">yjcE</name>
    <name evidence="13" type="ordered locus">XOO0675</name>
</gene>
<feature type="transmembrane region" description="Helical" evidence="11">
    <location>
        <begin position="134"/>
        <end position="157"/>
    </location>
</feature>
<keyword evidence="7 11" id="KW-0915">Sodium</keyword>
<keyword evidence="5 11" id="KW-0812">Transmembrane</keyword>
<dbReference type="PANTHER" id="PTHR10110">
    <property type="entry name" value="SODIUM/HYDROGEN EXCHANGER"/>
    <property type="match status" value="1"/>
</dbReference>
<dbReference type="PANTHER" id="PTHR10110:SF86">
    <property type="entry name" value="SODIUM_HYDROGEN EXCHANGER 7"/>
    <property type="match status" value="1"/>
</dbReference>
<keyword evidence="3 11" id="KW-0050">Antiport</keyword>
<evidence type="ECO:0000256" key="5">
    <source>
        <dbReference type="ARBA" id="ARBA00022692"/>
    </source>
</evidence>
<keyword evidence="4" id="KW-1003">Cell membrane</keyword>
<dbReference type="Proteomes" id="UP000006735">
    <property type="component" value="Chromosome"/>
</dbReference>
<dbReference type="AlphaFoldDB" id="Q5H541"/>
<evidence type="ECO:0000256" key="3">
    <source>
        <dbReference type="ARBA" id="ARBA00022449"/>
    </source>
</evidence>
<comment type="function">
    <text evidence="11">Na(+)/H(+) antiporter that extrudes sodium in exchange for external protons.</text>
</comment>
<dbReference type="InterPro" id="IPR018422">
    <property type="entry name" value="Cation/H_exchanger_CPA1"/>
</dbReference>
<evidence type="ECO:0000256" key="9">
    <source>
        <dbReference type="ARBA" id="ARBA00023136"/>
    </source>
</evidence>
<dbReference type="HOGENOM" id="CLU_005912_6_3_6"/>
<feature type="transmembrane region" description="Helical" evidence="11">
    <location>
        <begin position="444"/>
        <end position="464"/>
    </location>
</feature>
<feature type="transmembrane region" description="Helical" evidence="11">
    <location>
        <begin position="49"/>
        <end position="71"/>
    </location>
</feature>
<comment type="subcellular location">
    <subcellularLocation>
        <location evidence="11">Cell inner membrane</location>
        <topology evidence="11">Multi-pass membrane protein</topology>
    </subcellularLocation>
    <subcellularLocation>
        <location evidence="1">Cell membrane</location>
        <topology evidence="1">Multi-pass membrane protein</topology>
    </subcellularLocation>
</comment>
<feature type="transmembrane region" description="Helical" evidence="11">
    <location>
        <begin position="105"/>
        <end position="122"/>
    </location>
</feature>
<evidence type="ECO:0000256" key="1">
    <source>
        <dbReference type="ARBA" id="ARBA00004651"/>
    </source>
</evidence>
<dbReference type="InterPro" id="IPR006153">
    <property type="entry name" value="Cation/H_exchanger_TM"/>
</dbReference>
<dbReference type="KEGG" id="xoo:XOO0675"/>
<dbReference type="InterPro" id="IPR004705">
    <property type="entry name" value="Cation/H_exchanger_CPA1_bac"/>
</dbReference>
<feature type="transmembrane region" description="Helical" evidence="11">
    <location>
        <begin position="206"/>
        <end position="227"/>
    </location>
</feature>
<dbReference type="Gene3D" id="6.10.140.1330">
    <property type="match status" value="1"/>
</dbReference>
<comment type="caution">
    <text evidence="11">Lacks conserved residue(s) required for the propagation of feature annotation.</text>
</comment>
<keyword evidence="9 11" id="KW-0472">Membrane</keyword>
<keyword evidence="2 11" id="KW-0813">Transport</keyword>
<organism evidence="13 14">
    <name type="scientific">Xanthomonas oryzae pv. oryzae (strain KACC10331 / KXO85)</name>
    <dbReference type="NCBI Taxonomy" id="291331"/>
    <lineage>
        <taxon>Bacteria</taxon>
        <taxon>Pseudomonadati</taxon>
        <taxon>Pseudomonadota</taxon>
        <taxon>Gammaproteobacteria</taxon>
        <taxon>Lysobacterales</taxon>
        <taxon>Lysobacteraceae</taxon>
        <taxon>Xanthomonas</taxon>
    </lineage>
</organism>
<reference evidence="13 14" key="1">
    <citation type="journal article" date="2005" name="Nucleic Acids Res.">
        <title>The genome sequence of Xanthomonas oryzae pathovar oryzae KACC10331, the bacterial blight pathogen of rice.</title>
        <authorList>
            <person name="Lee B.M."/>
            <person name="Park Y.J."/>
            <person name="Park D.S."/>
            <person name="Kang H.W."/>
            <person name="Kim J.G."/>
            <person name="Song E.S."/>
            <person name="Park I.C."/>
            <person name="Yoon U.H."/>
            <person name="Hahn J.H."/>
            <person name="Koo B.S."/>
            <person name="Lee G.B."/>
            <person name="Kim H."/>
            <person name="Park H.S."/>
            <person name="Yoon K.O."/>
            <person name="Kim J.H."/>
            <person name="Jung C.H."/>
            <person name="Koh N.H."/>
            <person name="Seo J.S."/>
            <person name="Go S.J."/>
        </authorList>
    </citation>
    <scope>NUCLEOTIDE SEQUENCE [LARGE SCALE GENOMIC DNA]</scope>
    <source>
        <strain evidence="14">KACC10331 / KXO85</strain>
    </source>
</reference>
<evidence type="ECO:0000256" key="2">
    <source>
        <dbReference type="ARBA" id="ARBA00022448"/>
    </source>
</evidence>
<feature type="transmembrane region" description="Helical" evidence="11">
    <location>
        <begin position="321"/>
        <end position="342"/>
    </location>
</feature>
<evidence type="ECO:0000256" key="11">
    <source>
        <dbReference type="RuleBase" id="RU366002"/>
    </source>
</evidence>
<sequence>MVAITPQDHSGPCGAVVSSPVATRYGPVSALLCVAICDAARAAALSFRVFMHSIDVVLAMLLAVAASGYLIRILPFSLPLPLVQIALGAVVSGVFDAGHELEPELFFLLFLPPLLFLDGWRIPKQGLFRDKAAILELALGLVIFTVIGAGVFIHWLIPAMPLAVAFALAAIISPTDPVAVSSIASKVPIPKRLMHILEGESLLNDASGLVCFQFAVAAVLTGTFSVAAASLTFLWVALAGLALGVATTFGLSRIQAWIWRHFGEEPGSAILVNLLTPFAAYLLAEAFHASGILAAVAAGITMSYVEMAGNAPGNMRLQRSAVWDTVQFTFNGIIFVLLGEQLPGILDGAVRSVQEAGHLNPWWLAVYVATISASLMALRFVWVFLSLRWNIFKAQRRGEAHVSPPWRIVVAVSLAGVRGAITLAGVLTLPLMLEDGSPFPARQLAIFLAASVILVSLLVASVALPRLLRGLELPEEEDEQLKEDLAAKAASQAALDAVEKLRQRLVDGSKHAERYNAAANQVSQRYQRKLGSVDMAETDPEEAVAYEKALRQFRHAALVAERNELFKLARRREISDELSRRLVRNLDLIESRKRA</sequence>
<keyword evidence="6 11" id="KW-1133">Transmembrane helix</keyword>
<keyword evidence="10 11" id="KW-0739">Sodium transport</keyword>
<evidence type="ECO:0000313" key="14">
    <source>
        <dbReference type="Proteomes" id="UP000006735"/>
    </source>
</evidence>